<sequence>MKKSADIDPITLAVLSGRMEQIADEMDATLFRAAFNPIIAEAHDASHGLYHAQSGNTLVQGKSGLPIFVGVMSFAVKAVIDKAAELGELNDGDIFIFNDAHIGGTHLSDMRLVRPYFYEGELFCFLASVGHWHDLGGAVPGNYNPSATDAFQEAFILPPVRLARAGEVNTDIIDILMRNTRLPQSAEGDLNGQLGALDLGVRRMDELLGEYGAGTVSAALEALGDRAETLMRAELSALPDGRWEAVDYLDNDGVSDSALPIKVALEISGDTMVLDFEGTAPRCAGPVNIAFPTAVATAYVAIKHIFPNLPANAGVMRPIDVRIPEGSLLAADFPAPVGGYTETILRMIDVIFSAASGVAPDRIVANAYGTINALSIAGRRSNGKPWVMFSFYGGGHGGSPEGDGLSHGNAPISTATIPPMEILEAAYPVLFRQWALRPGSAGAGKNRGGMGAIYEIEILEENGAEVFLFGERGRFAPKGVTGGGEAALNVFTYEQDDGWHTPPLTSKMHGIRLRQGQVVRLETPGGGGYGRAGERAAEAVAQDVAFGLLSAEEADTQYGSAWRGPRG</sequence>
<dbReference type="PANTHER" id="PTHR11365">
    <property type="entry name" value="5-OXOPROLINASE RELATED"/>
    <property type="match status" value="1"/>
</dbReference>
<gene>
    <name evidence="2" type="primary">apc4_3</name>
    <name evidence="2" type="ORF">OCH7691_03379</name>
</gene>
<keyword evidence="3" id="KW-1185">Reference proteome</keyword>
<dbReference type="GO" id="GO:0006749">
    <property type="term" value="P:glutathione metabolic process"/>
    <property type="evidence" value="ECO:0007669"/>
    <property type="project" value="TreeGrafter"/>
</dbReference>
<dbReference type="Proteomes" id="UP000193200">
    <property type="component" value="Unassembled WGS sequence"/>
</dbReference>
<reference evidence="2 3" key="1">
    <citation type="submission" date="2017-03" db="EMBL/GenBank/DDBJ databases">
        <authorList>
            <person name="Afonso C.L."/>
            <person name="Miller P.J."/>
            <person name="Scott M.A."/>
            <person name="Spackman E."/>
            <person name="Goraichik I."/>
            <person name="Dimitrov K.M."/>
            <person name="Suarez D.L."/>
            <person name="Swayne D.E."/>
        </authorList>
    </citation>
    <scope>NUCLEOTIDE SEQUENCE [LARGE SCALE GENOMIC DNA]</scope>
    <source>
        <strain evidence="2 3">CECT 7691</strain>
    </source>
</reference>
<dbReference type="EC" id="6.4.1.8" evidence="2"/>
<dbReference type="InterPro" id="IPR003692">
    <property type="entry name" value="Hydantoinase_B"/>
</dbReference>
<dbReference type="GO" id="GO:0005829">
    <property type="term" value="C:cytosol"/>
    <property type="evidence" value="ECO:0007669"/>
    <property type="project" value="TreeGrafter"/>
</dbReference>
<dbReference type="GO" id="GO:0016874">
    <property type="term" value="F:ligase activity"/>
    <property type="evidence" value="ECO:0007669"/>
    <property type="project" value="UniProtKB-KW"/>
</dbReference>
<evidence type="ECO:0000259" key="1">
    <source>
        <dbReference type="Pfam" id="PF02538"/>
    </source>
</evidence>
<dbReference type="InterPro" id="IPR045079">
    <property type="entry name" value="Oxoprolinase-like"/>
</dbReference>
<proteinExistence type="predicted"/>
<organism evidence="2 3">
    <name type="scientific">Oceanibacterium hippocampi</name>
    <dbReference type="NCBI Taxonomy" id="745714"/>
    <lineage>
        <taxon>Bacteria</taxon>
        <taxon>Pseudomonadati</taxon>
        <taxon>Pseudomonadota</taxon>
        <taxon>Alphaproteobacteria</taxon>
        <taxon>Sneathiellales</taxon>
        <taxon>Sneathiellaceae</taxon>
        <taxon>Oceanibacterium</taxon>
    </lineage>
</organism>
<feature type="domain" description="Hydantoinase B/oxoprolinase" evidence="1">
    <location>
        <begin position="8"/>
        <end position="531"/>
    </location>
</feature>
<dbReference type="GO" id="GO:0017168">
    <property type="term" value="F:5-oxoprolinase (ATP-hydrolyzing) activity"/>
    <property type="evidence" value="ECO:0007669"/>
    <property type="project" value="TreeGrafter"/>
</dbReference>
<dbReference type="EMBL" id="FWFR01000003">
    <property type="protein sequence ID" value="SLN71428.1"/>
    <property type="molecule type" value="Genomic_DNA"/>
</dbReference>
<dbReference type="PANTHER" id="PTHR11365:SF23">
    <property type="entry name" value="HYPOTHETICAL 5-OXOPROLINASE (EUROFUNG)-RELATED"/>
    <property type="match status" value="1"/>
</dbReference>
<name>A0A1Y5TWA7_9PROT</name>
<dbReference type="AlphaFoldDB" id="A0A1Y5TWA7"/>
<dbReference type="Pfam" id="PF02538">
    <property type="entry name" value="Hydantoinase_B"/>
    <property type="match status" value="1"/>
</dbReference>
<dbReference type="RefSeq" id="WP_085884728.1">
    <property type="nucleotide sequence ID" value="NZ_FWFR01000003.1"/>
</dbReference>
<evidence type="ECO:0000313" key="3">
    <source>
        <dbReference type="Proteomes" id="UP000193200"/>
    </source>
</evidence>
<protein>
    <submittedName>
        <fullName evidence="2">Acetophenone carboxylase delta subunit</fullName>
        <ecNumber evidence="2">6.4.1.8</ecNumber>
    </submittedName>
</protein>
<dbReference type="InParanoid" id="A0A1Y5TWA7"/>
<keyword evidence="2" id="KW-0436">Ligase</keyword>
<accession>A0A1Y5TWA7</accession>
<evidence type="ECO:0000313" key="2">
    <source>
        <dbReference type="EMBL" id="SLN71428.1"/>
    </source>
</evidence>
<dbReference type="OrthoDB" id="9761586at2"/>